<feature type="region of interest" description="Disordered" evidence="1">
    <location>
        <begin position="72"/>
        <end position="91"/>
    </location>
</feature>
<evidence type="ECO:0000313" key="2">
    <source>
        <dbReference type="EMBL" id="OWR46655.1"/>
    </source>
</evidence>
<protein>
    <submittedName>
        <fullName evidence="2">Uncharacterized protein</fullName>
    </submittedName>
</protein>
<keyword evidence="3" id="KW-1185">Reference proteome</keyword>
<dbReference type="AlphaFoldDB" id="A0A212EYU7"/>
<comment type="caution">
    <text evidence="2">The sequence shown here is derived from an EMBL/GenBank/DDBJ whole genome shotgun (WGS) entry which is preliminary data.</text>
</comment>
<proteinExistence type="predicted"/>
<feature type="region of interest" description="Disordered" evidence="1">
    <location>
        <begin position="1"/>
        <end position="53"/>
    </location>
</feature>
<dbReference type="Proteomes" id="UP000007151">
    <property type="component" value="Unassembled WGS sequence"/>
</dbReference>
<dbReference type="InParanoid" id="A0A212EYU7"/>
<organism evidence="2 3">
    <name type="scientific">Danaus plexippus plexippus</name>
    <dbReference type="NCBI Taxonomy" id="278856"/>
    <lineage>
        <taxon>Eukaryota</taxon>
        <taxon>Metazoa</taxon>
        <taxon>Ecdysozoa</taxon>
        <taxon>Arthropoda</taxon>
        <taxon>Hexapoda</taxon>
        <taxon>Insecta</taxon>
        <taxon>Pterygota</taxon>
        <taxon>Neoptera</taxon>
        <taxon>Endopterygota</taxon>
        <taxon>Lepidoptera</taxon>
        <taxon>Glossata</taxon>
        <taxon>Ditrysia</taxon>
        <taxon>Papilionoidea</taxon>
        <taxon>Nymphalidae</taxon>
        <taxon>Danainae</taxon>
        <taxon>Danaini</taxon>
        <taxon>Danaina</taxon>
        <taxon>Danaus</taxon>
        <taxon>Danaus</taxon>
    </lineage>
</organism>
<evidence type="ECO:0000256" key="1">
    <source>
        <dbReference type="SAM" id="MobiDB-lite"/>
    </source>
</evidence>
<feature type="compositionally biased region" description="Gly residues" evidence="1">
    <location>
        <begin position="41"/>
        <end position="53"/>
    </location>
</feature>
<accession>A0A212EYU7</accession>
<reference evidence="2 3" key="1">
    <citation type="journal article" date="2011" name="Cell">
        <title>The monarch butterfly genome yields insights into long-distance migration.</title>
        <authorList>
            <person name="Zhan S."/>
            <person name="Merlin C."/>
            <person name="Boore J.L."/>
            <person name="Reppert S.M."/>
        </authorList>
    </citation>
    <scope>NUCLEOTIDE SEQUENCE [LARGE SCALE GENOMIC DNA]</scope>
    <source>
        <strain evidence="2">F-2</strain>
    </source>
</reference>
<dbReference type="KEGG" id="dpl:KGM_201258"/>
<sequence>MLSERAWRERGRGYGASGNGTTRPEHRRGPNAATWSYGGRARSGGGGGRGGGGVRAGVRHFIAASWQRRAGRLVEGRGERSASRQPPAASRQPVLPLTVVGAVAGRWTVVMSPSALALHVCHVEVDCRLSGSFGVRSDDRTAYTANTTGYPGQGYGYSDRHHQHNIGHRGNAPSVVKNVRSERAARCEPTYPKRPATLPVHCVSPQKVASILTPGICSLKHDSFALPTRPSIDNNEIKIDQTDSNITIRVNDYNIENNSHVACRHRH</sequence>
<dbReference type="EMBL" id="AGBW02011440">
    <property type="protein sequence ID" value="OWR46655.1"/>
    <property type="molecule type" value="Genomic_DNA"/>
</dbReference>
<evidence type="ECO:0000313" key="3">
    <source>
        <dbReference type="Proteomes" id="UP000007151"/>
    </source>
</evidence>
<gene>
    <name evidence="2" type="ORF">KGM_201258</name>
</gene>
<feature type="compositionally biased region" description="Basic and acidic residues" evidence="1">
    <location>
        <begin position="1"/>
        <end position="12"/>
    </location>
</feature>
<feature type="compositionally biased region" description="Basic and acidic residues" evidence="1">
    <location>
        <begin position="72"/>
        <end position="82"/>
    </location>
</feature>
<name>A0A212EYU7_DANPL</name>